<dbReference type="InterPro" id="IPR052940">
    <property type="entry name" value="Carb_Esterase_6"/>
</dbReference>
<evidence type="ECO:0000256" key="1">
    <source>
        <dbReference type="ARBA" id="ARBA00022801"/>
    </source>
</evidence>
<sequence>MCAKSIRVTQGVEPWAILQQEEGFAKLLLEGVWECEKAYDPASIAISIRVILEETGKIVARSTSNRMLAEGSWTAEILQIPSGGLYRIEPYMTSLKAEDSWEFRGEMIHHVGVGDIWVIAGQSNAQGAGAGDYSDLPELGIHLFRNNQQWDLATHPLRDDALHSPFMTFAKEVKKAVHHPIGLLQTAVGATYLQLWNPAENGCLYRSMLDVIKRVGGKVRGVLWYQGESDAAWYWYEDCSSEEPHTYLSRFSQMVETSRQDLGNAELPYLTLQLNRTAFTGYPGENHSWGSLREMQRRAASTMKHVYVMPTLDCALSDPIHNGTQGNKTIGERLAKTALAEVYGIAMAYRAPNLIHAVYGGATEEGKQTIELQFEHVQGSLRAIDPQAQVFSVEDDVGLVQIDVWQVKENDKIVVVLKRDCCGKAVIHGAHEANPAYSLPMDSVTGLPILAFYSFEVRGG</sequence>
<gene>
    <name evidence="3" type="ORF">J2Z66_004608</name>
</gene>
<proteinExistence type="predicted"/>
<protein>
    <recommendedName>
        <fullName evidence="2">Sialate O-acetylesterase domain-containing protein</fullName>
    </recommendedName>
</protein>
<dbReference type="PANTHER" id="PTHR31988:SF19">
    <property type="entry name" value="9-O-ACETYL-N-ACETYLNEURAMINIC ACID DEACETYLASE-RELATED"/>
    <property type="match status" value="1"/>
</dbReference>
<evidence type="ECO:0000313" key="3">
    <source>
        <dbReference type="EMBL" id="MBP1992991.1"/>
    </source>
</evidence>
<dbReference type="Gene3D" id="3.40.50.1110">
    <property type="entry name" value="SGNH hydrolase"/>
    <property type="match status" value="1"/>
</dbReference>
<name>A0ABS4IZJ5_9BACL</name>
<feature type="domain" description="Sialate O-acetylesterase" evidence="2">
    <location>
        <begin position="114"/>
        <end position="339"/>
    </location>
</feature>
<organism evidence="3 4">
    <name type="scientific">Paenibacillus eucommiae</name>
    <dbReference type="NCBI Taxonomy" id="1355755"/>
    <lineage>
        <taxon>Bacteria</taxon>
        <taxon>Bacillati</taxon>
        <taxon>Bacillota</taxon>
        <taxon>Bacilli</taxon>
        <taxon>Bacillales</taxon>
        <taxon>Paenibacillaceae</taxon>
        <taxon>Paenibacillus</taxon>
    </lineage>
</organism>
<dbReference type="PANTHER" id="PTHR31988">
    <property type="entry name" value="ESTERASE, PUTATIVE (DUF303)-RELATED"/>
    <property type="match status" value="1"/>
</dbReference>
<keyword evidence="1" id="KW-0378">Hydrolase</keyword>
<dbReference type="Proteomes" id="UP001519287">
    <property type="component" value="Unassembled WGS sequence"/>
</dbReference>
<dbReference type="InterPro" id="IPR036514">
    <property type="entry name" value="SGNH_hydro_sf"/>
</dbReference>
<reference evidence="3 4" key="1">
    <citation type="submission" date="2021-03" db="EMBL/GenBank/DDBJ databases">
        <title>Genomic Encyclopedia of Type Strains, Phase IV (KMG-IV): sequencing the most valuable type-strain genomes for metagenomic binning, comparative biology and taxonomic classification.</title>
        <authorList>
            <person name="Goeker M."/>
        </authorList>
    </citation>
    <scope>NUCLEOTIDE SEQUENCE [LARGE SCALE GENOMIC DNA]</scope>
    <source>
        <strain evidence="3 4">DSM 26048</strain>
    </source>
</reference>
<comment type="caution">
    <text evidence="3">The sequence shown here is derived from an EMBL/GenBank/DDBJ whole genome shotgun (WGS) entry which is preliminary data.</text>
</comment>
<keyword evidence="4" id="KW-1185">Reference proteome</keyword>
<dbReference type="SUPFAM" id="SSF52266">
    <property type="entry name" value="SGNH hydrolase"/>
    <property type="match status" value="1"/>
</dbReference>
<dbReference type="EMBL" id="JAGGLB010000016">
    <property type="protein sequence ID" value="MBP1992991.1"/>
    <property type="molecule type" value="Genomic_DNA"/>
</dbReference>
<dbReference type="Pfam" id="PF03629">
    <property type="entry name" value="SASA"/>
    <property type="match status" value="1"/>
</dbReference>
<evidence type="ECO:0000259" key="2">
    <source>
        <dbReference type="Pfam" id="PF03629"/>
    </source>
</evidence>
<dbReference type="InterPro" id="IPR005181">
    <property type="entry name" value="SASA"/>
</dbReference>
<dbReference type="RefSeq" id="WP_209974482.1">
    <property type="nucleotide sequence ID" value="NZ_JAGGLB010000016.1"/>
</dbReference>
<evidence type="ECO:0000313" key="4">
    <source>
        <dbReference type="Proteomes" id="UP001519287"/>
    </source>
</evidence>
<accession>A0ABS4IZJ5</accession>